<dbReference type="Proteomes" id="UP000654471">
    <property type="component" value="Unassembled WGS sequence"/>
</dbReference>
<keyword evidence="3" id="KW-0732">Signal</keyword>
<dbReference type="EMBL" id="BMRP01000007">
    <property type="protein sequence ID" value="GGU58962.1"/>
    <property type="molecule type" value="Genomic_DNA"/>
</dbReference>
<comment type="caution">
    <text evidence="4">The sequence shown here is derived from an EMBL/GenBank/DDBJ whole genome shotgun (WGS) entry which is preliminary data.</text>
</comment>
<keyword evidence="2" id="KW-1133">Transmembrane helix</keyword>
<feature type="region of interest" description="Disordered" evidence="1">
    <location>
        <begin position="136"/>
        <end position="239"/>
    </location>
</feature>
<accession>A0ABQ2V1S0</accession>
<evidence type="ECO:0000256" key="2">
    <source>
        <dbReference type="SAM" id="Phobius"/>
    </source>
</evidence>
<keyword evidence="5" id="KW-1185">Reference proteome</keyword>
<dbReference type="RefSeq" id="WP_189299338.1">
    <property type="nucleotide sequence ID" value="NZ_BMRP01000007.1"/>
</dbReference>
<feature type="compositionally biased region" description="Low complexity" evidence="1">
    <location>
        <begin position="147"/>
        <end position="156"/>
    </location>
</feature>
<evidence type="ECO:0000313" key="5">
    <source>
        <dbReference type="Proteomes" id="UP000654471"/>
    </source>
</evidence>
<feature type="compositionally biased region" description="Pro residues" evidence="1">
    <location>
        <begin position="211"/>
        <end position="224"/>
    </location>
</feature>
<sequence length="276" mass="29017">MVVPGLRSRIATGLLVVAASLPVPMTAGTAMAVDVRATPAARPDAPMDDYAADPPLTLVAGHAVEGYHGRLGVPVRLPEFPSVDDLRDLPDRLLVLPGAFPRFPRHPGSPFLRAWLRHHHPHHPFGPHLRWPAYFAPDPADRDADGDSPGTSRSEPATPPRPPKAAPVRRPAHSSAPVPRHSAAPPKPGAAPTGPVRPSPLNDRDLAGPLTPGPYQPLPSPAPEQDPGTAAGPAPAESHYALDAPAARVERVLPMGAGMALTGLGLAFLGLRLRRR</sequence>
<feature type="signal peptide" evidence="3">
    <location>
        <begin position="1"/>
        <end position="32"/>
    </location>
</feature>
<feature type="transmembrane region" description="Helical" evidence="2">
    <location>
        <begin position="252"/>
        <end position="271"/>
    </location>
</feature>
<evidence type="ECO:0000256" key="3">
    <source>
        <dbReference type="SAM" id="SignalP"/>
    </source>
</evidence>
<proteinExistence type="predicted"/>
<protein>
    <submittedName>
        <fullName evidence="4">Uncharacterized protein</fullName>
    </submittedName>
</protein>
<evidence type="ECO:0000256" key="1">
    <source>
        <dbReference type="SAM" id="MobiDB-lite"/>
    </source>
</evidence>
<gene>
    <name evidence="4" type="ORF">GCM10010211_24760</name>
</gene>
<keyword evidence="2" id="KW-0812">Transmembrane</keyword>
<feature type="chain" id="PRO_5045357945" evidence="3">
    <location>
        <begin position="33"/>
        <end position="276"/>
    </location>
</feature>
<reference evidence="5" key="1">
    <citation type="journal article" date="2019" name="Int. J. Syst. Evol. Microbiol.">
        <title>The Global Catalogue of Microorganisms (GCM) 10K type strain sequencing project: providing services to taxonomists for standard genome sequencing and annotation.</title>
        <authorList>
            <consortium name="The Broad Institute Genomics Platform"/>
            <consortium name="The Broad Institute Genome Sequencing Center for Infectious Disease"/>
            <person name="Wu L."/>
            <person name="Ma J."/>
        </authorList>
    </citation>
    <scope>NUCLEOTIDE SEQUENCE [LARGE SCALE GENOMIC DNA]</scope>
    <source>
        <strain evidence="5">JCM 3399</strain>
    </source>
</reference>
<organism evidence="4 5">
    <name type="scientific">Streptomyces albospinus</name>
    <dbReference type="NCBI Taxonomy" id="285515"/>
    <lineage>
        <taxon>Bacteria</taxon>
        <taxon>Bacillati</taxon>
        <taxon>Actinomycetota</taxon>
        <taxon>Actinomycetes</taxon>
        <taxon>Kitasatosporales</taxon>
        <taxon>Streptomycetaceae</taxon>
        <taxon>Streptomyces</taxon>
    </lineage>
</organism>
<evidence type="ECO:0000313" key="4">
    <source>
        <dbReference type="EMBL" id="GGU58962.1"/>
    </source>
</evidence>
<name>A0ABQ2V1S0_9ACTN</name>
<keyword evidence="2" id="KW-0472">Membrane</keyword>